<feature type="domain" description="Cyclin-like" evidence="6">
    <location>
        <begin position="289"/>
        <end position="372"/>
    </location>
</feature>
<evidence type="ECO:0000256" key="2">
    <source>
        <dbReference type="ARBA" id="ARBA00023127"/>
    </source>
</evidence>
<feature type="compositionally biased region" description="Polar residues" evidence="5">
    <location>
        <begin position="87"/>
        <end position="106"/>
    </location>
</feature>
<organism evidence="8 9">
    <name type="scientific">Stylonychia lemnae</name>
    <name type="common">Ciliate</name>
    <dbReference type="NCBI Taxonomy" id="5949"/>
    <lineage>
        <taxon>Eukaryota</taxon>
        <taxon>Sar</taxon>
        <taxon>Alveolata</taxon>
        <taxon>Ciliophora</taxon>
        <taxon>Intramacronucleata</taxon>
        <taxon>Spirotrichea</taxon>
        <taxon>Stichotrichia</taxon>
        <taxon>Sporadotrichida</taxon>
        <taxon>Oxytrichidae</taxon>
        <taxon>Stylonychinae</taxon>
        <taxon>Stylonychia</taxon>
    </lineage>
</organism>
<dbReference type="EMBL" id="CCKQ01008417">
    <property type="protein sequence ID" value="CDW79874.1"/>
    <property type="molecule type" value="Genomic_DNA"/>
</dbReference>
<dbReference type="InterPro" id="IPR036915">
    <property type="entry name" value="Cyclin-like_sf"/>
</dbReference>
<evidence type="ECO:0000256" key="1">
    <source>
        <dbReference type="ARBA" id="ARBA00022618"/>
    </source>
</evidence>
<evidence type="ECO:0000259" key="7">
    <source>
        <dbReference type="SMART" id="SM01332"/>
    </source>
</evidence>
<dbReference type="CDD" id="cd20507">
    <property type="entry name" value="CYCLIN_CCNB1-like_rpt1"/>
    <property type="match status" value="1"/>
</dbReference>
<name>A0A078ACG0_STYLE</name>
<dbReference type="OrthoDB" id="5590282at2759"/>
<feature type="domain" description="Cyclin-like" evidence="6">
    <location>
        <begin position="191"/>
        <end position="276"/>
    </location>
</feature>
<evidence type="ECO:0000313" key="8">
    <source>
        <dbReference type="EMBL" id="CDW79874.1"/>
    </source>
</evidence>
<evidence type="ECO:0000256" key="4">
    <source>
        <dbReference type="RuleBase" id="RU000383"/>
    </source>
</evidence>
<dbReference type="PIRSF" id="PIRSF001771">
    <property type="entry name" value="Cyclin_A_B_D_E"/>
    <property type="match status" value="1"/>
</dbReference>
<dbReference type="GO" id="GO:0044772">
    <property type="term" value="P:mitotic cell cycle phase transition"/>
    <property type="evidence" value="ECO:0007669"/>
    <property type="project" value="InterPro"/>
</dbReference>
<dbReference type="InterPro" id="IPR006671">
    <property type="entry name" value="Cyclin_N"/>
</dbReference>
<evidence type="ECO:0008006" key="10">
    <source>
        <dbReference type="Google" id="ProtNLM"/>
    </source>
</evidence>
<keyword evidence="1" id="KW-0132">Cell division</keyword>
<dbReference type="GO" id="GO:0051301">
    <property type="term" value="P:cell division"/>
    <property type="evidence" value="ECO:0007669"/>
    <property type="project" value="UniProtKB-KW"/>
</dbReference>
<dbReference type="Pfam" id="PF00134">
    <property type="entry name" value="Cyclin_N"/>
    <property type="match status" value="1"/>
</dbReference>
<dbReference type="SMART" id="SM01332">
    <property type="entry name" value="Cyclin_C"/>
    <property type="match status" value="1"/>
</dbReference>
<dbReference type="AlphaFoldDB" id="A0A078ACG0"/>
<sequence>MKKGKENVLVIKRGSFSRFSERDVNRSTSANRAFGTEITNISHNIANQSRVQSIVMNSIKDSKSARQYQSLSFDRLSGKEKTPQIRDASSASRQSHPLQRVPSSNRASKEKLPKISVVEKQQMFINRCDRFIYQKIPKFDLENIKNIYEVSEFAEDIHQHMKSTEIDGQPSSSYMKKQTDINESMRAILVDWLIDVHLKFKLLNETLFLTVNIIDRYLTLRNGLQRSKLQLVGVGALLISTKYEEIYPPTVKDLVYITDNAYSKEEILIMESNILIALDFSIQQNSQYRFLERYCRIAKADTVMFTLAQYFLELGLLDSKMSKFLPSEQAAAAVLVAQRKVKKYNTIDISKLDKHTGHTDESLKPCAQVYENLSKSIVNSTLKAVYRKFKSGKYYEVTRILQQSPQTQIEPQQ</sequence>
<dbReference type="InterPro" id="IPR039361">
    <property type="entry name" value="Cyclin"/>
</dbReference>
<evidence type="ECO:0000313" key="9">
    <source>
        <dbReference type="Proteomes" id="UP000039865"/>
    </source>
</evidence>
<dbReference type="Pfam" id="PF02984">
    <property type="entry name" value="Cyclin_C"/>
    <property type="match status" value="1"/>
</dbReference>
<dbReference type="GO" id="GO:0016538">
    <property type="term" value="F:cyclin-dependent protein serine/threonine kinase regulator activity"/>
    <property type="evidence" value="ECO:0007669"/>
    <property type="project" value="InterPro"/>
</dbReference>
<reference evidence="8 9" key="1">
    <citation type="submission" date="2014-06" db="EMBL/GenBank/DDBJ databases">
        <authorList>
            <person name="Swart Estienne"/>
        </authorList>
    </citation>
    <scope>NUCLEOTIDE SEQUENCE [LARGE SCALE GENOMIC DNA]</scope>
    <source>
        <strain evidence="8 9">130c</strain>
    </source>
</reference>
<proteinExistence type="inferred from homology"/>
<dbReference type="InterPro" id="IPR048258">
    <property type="entry name" value="Cyclins_cyclin-box"/>
</dbReference>
<evidence type="ECO:0000256" key="3">
    <source>
        <dbReference type="ARBA" id="ARBA00023306"/>
    </source>
</evidence>
<dbReference type="InterPro" id="IPR013763">
    <property type="entry name" value="Cyclin-like_dom"/>
</dbReference>
<evidence type="ECO:0000256" key="5">
    <source>
        <dbReference type="SAM" id="MobiDB-lite"/>
    </source>
</evidence>
<comment type="similarity">
    <text evidence="4">Belongs to the cyclin family.</text>
</comment>
<keyword evidence="9" id="KW-1185">Reference proteome</keyword>
<accession>A0A078ACG0</accession>
<dbReference type="SMART" id="SM00385">
    <property type="entry name" value="CYCLIN"/>
    <property type="match status" value="2"/>
</dbReference>
<dbReference type="InterPro" id="IPR046965">
    <property type="entry name" value="Cyclin_A/B-like"/>
</dbReference>
<dbReference type="OMA" id="NISHNIA"/>
<gene>
    <name evidence="8" type="primary">Contig2561.g98</name>
    <name evidence="8" type="ORF">STYLEM_8866</name>
</gene>
<dbReference type="Proteomes" id="UP000039865">
    <property type="component" value="Unassembled WGS sequence"/>
</dbReference>
<keyword evidence="2 4" id="KW-0195">Cyclin</keyword>
<feature type="region of interest" description="Disordered" evidence="5">
    <location>
        <begin position="72"/>
        <end position="112"/>
    </location>
</feature>
<dbReference type="InParanoid" id="A0A078ACG0"/>
<feature type="domain" description="Cyclin C-terminal" evidence="7">
    <location>
        <begin position="285"/>
        <end position="403"/>
    </location>
</feature>
<dbReference type="PANTHER" id="PTHR10177">
    <property type="entry name" value="CYCLINS"/>
    <property type="match status" value="1"/>
</dbReference>
<protein>
    <recommendedName>
        <fullName evidence="10">Cyclin N-terminal domain-containing protein</fullName>
    </recommendedName>
</protein>
<dbReference type="Gene3D" id="1.10.472.10">
    <property type="entry name" value="Cyclin-like"/>
    <property type="match status" value="2"/>
</dbReference>
<dbReference type="InterPro" id="IPR004367">
    <property type="entry name" value="Cyclin_C-dom"/>
</dbReference>
<keyword evidence="3" id="KW-0131">Cell cycle</keyword>
<dbReference type="PROSITE" id="PS00292">
    <property type="entry name" value="CYCLINS"/>
    <property type="match status" value="1"/>
</dbReference>
<dbReference type="SUPFAM" id="SSF47954">
    <property type="entry name" value="Cyclin-like"/>
    <property type="match status" value="2"/>
</dbReference>
<evidence type="ECO:0000259" key="6">
    <source>
        <dbReference type="SMART" id="SM00385"/>
    </source>
</evidence>
<dbReference type="FunFam" id="1.10.472.10:FF:000001">
    <property type="entry name" value="G2/mitotic-specific cyclin"/>
    <property type="match status" value="1"/>
</dbReference>